<dbReference type="Proteomes" id="UP000000702">
    <property type="component" value="Unassembled WGS sequence"/>
</dbReference>
<accession>F9WAA9</accession>
<proteinExistence type="predicted"/>
<keyword evidence="2" id="KW-1185">Reference proteome</keyword>
<sequence length="163" mass="17966">MLKTFASEVVFPVPLGLVFRLLWRHTWRQPFRPSRGLGEPPPVMGVPPTCRCQNMSSHLLPHHGKWYDGSLPGSVRIRCSGQRCGERGKGHGDGFPDVGALLRVMSTSAEFPPAMAVVQGSRRASIRGKALVVKRVWATACSRPISSLLWVVLRKAFLTSRPA</sequence>
<evidence type="ECO:0000313" key="2">
    <source>
        <dbReference type="Proteomes" id="UP000000702"/>
    </source>
</evidence>
<name>F9WAA9_TRYCI</name>
<gene>
    <name evidence="1" type="ORF">TCIL3000_0_05120</name>
</gene>
<protein>
    <submittedName>
        <fullName evidence="1">WGS project CAEQ00000000 data, annotated contig 195</fullName>
    </submittedName>
</protein>
<dbReference type="EMBL" id="CAEQ01001410">
    <property type="protein sequence ID" value="CCD14169.1"/>
    <property type="molecule type" value="Genomic_DNA"/>
</dbReference>
<organism evidence="1 2">
    <name type="scientific">Trypanosoma congolense (strain IL3000)</name>
    <dbReference type="NCBI Taxonomy" id="1068625"/>
    <lineage>
        <taxon>Eukaryota</taxon>
        <taxon>Discoba</taxon>
        <taxon>Euglenozoa</taxon>
        <taxon>Kinetoplastea</taxon>
        <taxon>Metakinetoplastina</taxon>
        <taxon>Trypanosomatida</taxon>
        <taxon>Trypanosomatidae</taxon>
        <taxon>Trypanosoma</taxon>
        <taxon>Nannomonas</taxon>
    </lineage>
</organism>
<comment type="caution">
    <text evidence="1">The sequence shown here is derived from an EMBL/GenBank/DDBJ whole genome shotgun (WGS) entry which is preliminary data.</text>
</comment>
<reference evidence="2" key="1">
    <citation type="submission" date="2011-07" db="EMBL/GenBank/DDBJ databases">
        <title>Divergent evolution of antigenic variation in African trypanosomes.</title>
        <authorList>
            <person name="Jackson A.P."/>
            <person name="Berry A."/>
            <person name="Allison H.C."/>
            <person name="Burton P."/>
            <person name="Anderson J."/>
            <person name="Aslett M."/>
            <person name="Brown R."/>
            <person name="Corton N."/>
            <person name="Harris D."/>
            <person name="Hauser H."/>
            <person name="Gamble J."/>
            <person name="Gilderthorp R."/>
            <person name="McQuillan J."/>
            <person name="Quail M.A."/>
            <person name="Sanders M."/>
            <person name="Van Tonder A."/>
            <person name="Ginger M.L."/>
            <person name="Donelson J.E."/>
            <person name="Field M.C."/>
            <person name="Barry J.D."/>
            <person name="Berriman M."/>
            <person name="Hertz-Fowler C."/>
        </authorList>
    </citation>
    <scope>NUCLEOTIDE SEQUENCE [LARGE SCALE GENOMIC DNA]</scope>
    <source>
        <strain evidence="2">IL3000</strain>
    </source>
</reference>
<evidence type="ECO:0000313" key="1">
    <source>
        <dbReference type="EMBL" id="CCD14169.1"/>
    </source>
</evidence>
<dbReference type="VEuPathDB" id="TriTrypDB:TcIL3000_0_05120"/>
<dbReference type="AlphaFoldDB" id="F9WAA9"/>
<reference evidence="1 2" key="2">
    <citation type="journal article" date="2012" name="Proc. Natl. Acad. Sci. U.S.A.">
        <title>Antigenic diversity is generated by distinct evolutionary mechanisms in African trypanosome species.</title>
        <authorList>
            <person name="Jackson A.P."/>
            <person name="Berry A."/>
            <person name="Aslett M."/>
            <person name="Allison H.C."/>
            <person name="Burton P."/>
            <person name="Vavrova-Anderson J."/>
            <person name="Brown R."/>
            <person name="Browne H."/>
            <person name="Corton N."/>
            <person name="Hauser H."/>
            <person name="Gamble J."/>
            <person name="Gilderthorp R."/>
            <person name="Marcello L."/>
            <person name="McQuillan J."/>
            <person name="Otto T.D."/>
            <person name="Quail M.A."/>
            <person name="Sanders M.J."/>
            <person name="van Tonder A."/>
            <person name="Ginger M.L."/>
            <person name="Field M.C."/>
            <person name="Barry J.D."/>
            <person name="Hertz-Fowler C."/>
            <person name="Berriman M."/>
        </authorList>
    </citation>
    <scope>NUCLEOTIDE SEQUENCE [LARGE SCALE GENOMIC DNA]</scope>
    <source>
        <strain evidence="1 2">IL3000</strain>
    </source>
</reference>